<dbReference type="InterPro" id="IPR013990">
    <property type="entry name" value="WHy-dom"/>
</dbReference>
<name>A0A9D7I8H8_9RHOO</name>
<comment type="caution">
    <text evidence="2">The sequence shown here is derived from an EMBL/GenBank/DDBJ whole genome shotgun (WGS) entry which is preliminary data.</text>
</comment>
<evidence type="ECO:0000313" key="2">
    <source>
        <dbReference type="EMBL" id="MBK7423138.1"/>
    </source>
</evidence>
<dbReference type="SMART" id="SM00769">
    <property type="entry name" value="WHy"/>
    <property type="match status" value="1"/>
</dbReference>
<feature type="domain" description="Water stress and hypersensitive response" evidence="1">
    <location>
        <begin position="28"/>
        <end position="145"/>
    </location>
</feature>
<dbReference type="AlphaFoldDB" id="A0A9D7I8H8"/>
<dbReference type="Gene3D" id="2.60.40.1820">
    <property type="match status" value="1"/>
</dbReference>
<dbReference type="Pfam" id="PF03168">
    <property type="entry name" value="LEA_2"/>
    <property type="match status" value="1"/>
</dbReference>
<protein>
    <submittedName>
        <fullName evidence="2">LEA type 2 family protein</fullName>
    </submittedName>
</protein>
<dbReference type="InterPro" id="IPR004864">
    <property type="entry name" value="LEA_2"/>
</dbReference>
<sequence length="155" mass="17427">MRRTFWVLVFFFAALLAACAPRLQKPEISLAGIDLVGLGLVEQRFVLKLRIRNPNDVDLPVNALNFDVELNARHFARGVSDKPVIIPRQGETILEVRTVSRLGDVLKPLRDAQKNGRERIGYRVFGNVELEGFGSFPFDRSGDVPLKALEKFAPK</sequence>
<evidence type="ECO:0000259" key="1">
    <source>
        <dbReference type="SMART" id="SM00769"/>
    </source>
</evidence>
<dbReference type="GO" id="GO:0009269">
    <property type="term" value="P:response to desiccation"/>
    <property type="evidence" value="ECO:0007669"/>
    <property type="project" value="InterPro"/>
</dbReference>
<reference evidence="2" key="1">
    <citation type="submission" date="2020-10" db="EMBL/GenBank/DDBJ databases">
        <title>Connecting structure to function with the recovery of over 1000 high-quality activated sludge metagenome-assembled genomes encoding full-length rRNA genes using long-read sequencing.</title>
        <authorList>
            <person name="Singleton C.M."/>
            <person name="Petriglieri F."/>
            <person name="Kristensen J.M."/>
            <person name="Kirkegaard R.H."/>
            <person name="Michaelsen T.Y."/>
            <person name="Andersen M.H."/>
            <person name="Karst S.M."/>
            <person name="Dueholm M.S."/>
            <person name="Nielsen P.H."/>
            <person name="Albertsen M."/>
        </authorList>
    </citation>
    <scope>NUCLEOTIDE SEQUENCE</scope>
    <source>
        <strain evidence="2">EsbW_18-Q3-R4-48_MAXAC.044</strain>
    </source>
</reference>
<organism evidence="2 3">
    <name type="scientific">Candidatus Propionivibrio dominans</name>
    <dbReference type="NCBI Taxonomy" id="2954373"/>
    <lineage>
        <taxon>Bacteria</taxon>
        <taxon>Pseudomonadati</taxon>
        <taxon>Pseudomonadota</taxon>
        <taxon>Betaproteobacteria</taxon>
        <taxon>Rhodocyclales</taxon>
        <taxon>Rhodocyclaceae</taxon>
        <taxon>Propionivibrio</taxon>
    </lineage>
</organism>
<dbReference type="Proteomes" id="UP000886602">
    <property type="component" value="Unassembled WGS sequence"/>
</dbReference>
<dbReference type="PROSITE" id="PS51257">
    <property type="entry name" value="PROKAR_LIPOPROTEIN"/>
    <property type="match status" value="1"/>
</dbReference>
<dbReference type="SUPFAM" id="SSF117070">
    <property type="entry name" value="LEA14-like"/>
    <property type="match status" value="1"/>
</dbReference>
<evidence type="ECO:0000313" key="3">
    <source>
        <dbReference type="Proteomes" id="UP000886602"/>
    </source>
</evidence>
<gene>
    <name evidence="2" type="ORF">IPJ48_08595</name>
</gene>
<accession>A0A9D7I8H8</accession>
<dbReference type="EMBL" id="JADJNC010000011">
    <property type="protein sequence ID" value="MBK7423138.1"/>
    <property type="molecule type" value="Genomic_DNA"/>
</dbReference>
<proteinExistence type="predicted"/>